<keyword evidence="3" id="KW-1185">Reference proteome</keyword>
<protein>
    <submittedName>
        <fullName evidence="2">Uu.00g056540.m01.CDS01</fullName>
    </submittedName>
</protein>
<feature type="chain" id="PRO_5042602515" evidence="1">
    <location>
        <begin position="18"/>
        <end position="87"/>
    </location>
</feature>
<feature type="signal peptide" evidence="1">
    <location>
        <begin position="1"/>
        <end position="17"/>
    </location>
</feature>
<sequence>MLVQAFLFTALAALGSAKPVPAPSASACTREHGTYDVCDTAHSYMRCQGHRPIMVADCRRPHYCQIINGKGSCNGLSPPLMNATTSR</sequence>
<name>A0AAI8YM44_9PEZI</name>
<organism evidence="2 3">
    <name type="scientific">Anthostomella pinea</name>
    <dbReference type="NCBI Taxonomy" id="933095"/>
    <lineage>
        <taxon>Eukaryota</taxon>
        <taxon>Fungi</taxon>
        <taxon>Dikarya</taxon>
        <taxon>Ascomycota</taxon>
        <taxon>Pezizomycotina</taxon>
        <taxon>Sordariomycetes</taxon>
        <taxon>Xylariomycetidae</taxon>
        <taxon>Xylariales</taxon>
        <taxon>Xylariaceae</taxon>
        <taxon>Anthostomella</taxon>
    </lineage>
</organism>
<dbReference type="EMBL" id="CAUWAG010000013">
    <property type="protein sequence ID" value="CAJ2509754.1"/>
    <property type="molecule type" value="Genomic_DNA"/>
</dbReference>
<dbReference type="AlphaFoldDB" id="A0AAI8YM44"/>
<evidence type="ECO:0000313" key="3">
    <source>
        <dbReference type="Proteomes" id="UP001295740"/>
    </source>
</evidence>
<evidence type="ECO:0000313" key="2">
    <source>
        <dbReference type="EMBL" id="CAJ2509754.1"/>
    </source>
</evidence>
<gene>
    <name evidence="2" type="ORF">KHLLAP_LOCUS10222</name>
</gene>
<dbReference type="Proteomes" id="UP001295740">
    <property type="component" value="Unassembled WGS sequence"/>
</dbReference>
<proteinExistence type="predicted"/>
<keyword evidence="1" id="KW-0732">Signal</keyword>
<accession>A0AAI8YM44</accession>
<reference evidence="2" key="1">
    <citation type="submission" date="2023-10" db="EMBL/GenBank/DDBJ databases">
        <authorList>
            <person name="Hackl T."/>
        </authorList>
    </citation>
    <scope>NUCLEOTIDE SEQUENCE</scope>
</reference>
<comment type="caution">
    <text evidence="2">The sequence shown here is derived from an EMBL/GenBank/DDBJ whole genome shotgun (WGS) entry which is preliminary data.</text>
</comment>
<evidence type="ECO:0000256" key="1">
    <source>
        <dbReference type="SAM" id="SignalP"/>
    </source>
</evidence>